<feature type="signal peptide" evidence="1">
    <location>
        <begin position="1"/>
        <end position="22"/>
    </location>
</feature>
<evidence type="ECO:0000256" key="1">
    <source>
        <dbReference type="SAM" id="SignalP"/>
    </source>
</evidence>
<evidence type="ECO:0000313" key="3">
    <source>
        <dbReference type="Proteomes" id="UP001145021"/>
    </source>
</evidence>
<keyword evidence="1" id="KW-0732">Signal</keyword>
<evidence type="ECO:0000313" key="2">
    <source>
        <dbReference type="EMBL" id="KAJ1645246.1"/>
    </source>
</evidence>
<accession>A0A9W7XIE1</accession>
<dbReference type="Pfam" id="PF04911">
    <property type="entry name" value="ATP-synt_J"/>
    <property type="match status" value="1"/>
</dbReference>
<dbReference type="Proteomes" id="UP001145021">
    <property type="component" value="Unassembled WGS sequence"/>
</dbReference>
<feature type="chain" id="PRO_5040854490" evidence="1">
    <location>
        <begin position="23"/>
        <end position="62"/>
    </location>
</feature>
<dbReference type="PANTHER" id="PTHR28060:SF1">
    <property type="entry name" value="ATP SYNTHASE SUBUNIT J, MITOCHONDRIAL"/>
    <property type="match status" value="1"/>
</dbReference>
<name>A0A9W7XIE1_9FUNG</name>
<dbReference type="GO" id="GO:0046933">
    <property type="term" value="F:proton-transporting ATP synthase activity, rotational mechanism"/>
    <property type="evidence" value="ECO:0007669"/>
    <property type="project" value="TreeGrafter"/>
</dbReference>
<dbReference type="AlphaFoldDB" id="A0A9W7XIE1"/>
<gene>
    <name evidence="2" type="ORF">LPJ64_003146</name>
</gene>
<proteinExistence type="predicted"/>
<keyword evidence="3" id="KW-1185">Reference proteome</keyword>
<organism evidence="2 3">
    <name type="scientific">Coemansia asiatica</name>
    <dbReference type="NCBI Taxonomy" id="1052880"/>
    <lineage>
        <taxon>Eukaryota</taxon>
        <taxon>Fungi</taxon>
        <taxon>Fungi incertae sedis</taxon>
        <taxon>Zoopagomycota</taxon>
        <taxon>Kickxellomycotina</taxon>
        <taxon>Kickxellomycetes</taxon>
        <taxon>Kickxellales</taxon>
        <taxon>Kickxellaceae</taxon>
        <taxon>Coemansia</taxon>
    </lineage>
</organism>
<dbReference type="EMBL" id="JANBOH010000116">
    <property type="protein sequence ID" value="KAJ1645246.1"/>
    <property type="molecule type" value="Genomic_DNA"/>
</dbReference>
<sequence length="62" mass="7156">MRAWGFPYMKLMHPFILGGVATFFAFSKIQDTMCEAEIYANNPNNPKYAEIQARKHKAEGHH</sequence>
<reference evidence="2" key="1">
    <citation type="submission" date="2022-07" db="EMBL/GenBank/DDBJ databases">
        <title>Phylogenomic reconstructions and comparative analyses of Kickxellomycotina fungi.</title>
        <authorList>
            <person name="Reynolds N.K."/>
            <person name="Stajich J.E."/>
            <person name="Barry K."/>
            <person name="Grigoriev I.V."/>
            <person name="Crous P."/>
            <person name="Smith M.E."/>
        </authorList>
    </citation>
    <scope>NUCLEOTIDE SEQUENCE</scope>
    <source>
        <strain evidence="2">NBRC 105413</strain>
    </source>
</reference>
<dbReference type="InterPro" id="IPR006995">
    <property type="entry name" value="ATP_synth_F0_jsu"/>
</dbReference>
<comment type="caution">
    <text evidence="2">The sequence shown here is derived from an EMBL/GenBank/DDBJ whole genome shotgun (WGS) entry which is preliminary data.</text>
</comment>
<dbReference type="PANTHER" id="PTHR28060">
    <property type="entry name" value="ATP SYNTHASE SUBUNIT J, MITOCHONDRIAL"/>
    <property type="match status" value="1"/>
</dbReference>
<protein>
    <submittedName>
        <fullName evidence="2">Uncharacterized protein</fullName>
    </submittedName>
</protein>
<dbReference type="GO" id="GO:0045259">
    <property type="term" value="C:proton-transporting ATP synthase complex"/>
    <property type="evidence" value="ECO:0007669"/>
    <property type="project" value="InterPro"/>
</dbReference>